<feature type="transmembrane region" description="Helical" evidence="6">
    <location>
        <begin position="149"/>
        <end position="168"/>
    </location>
</feature>
<dbReference type="Gene3D" id="1.20.1250.20">
    <property type="entry name" value="MFS general substrate transporter like domains"/>
    <property type="match status" value="1"/>
</dbReference>
<evidence type="ECO:0000313" key="9">
    <source>
        <dbReference type="Proteomes" id="UP001189429"/>
    </source>
</evidence>
<comment type="subcellular location">
    <subcellularLocation>
        <location evidence="1">Membrane</location>
        <topology evidence="1">Multi-pass membrane protein</topology>
    </subcellularLocation>
</comment>
<evidence type="ECO:0000256" key="5">
    <source>
        <dbReference type="ARBA" id="ARBA00023136"/>
    </source>
</evidence>
<comment type="caution">
    <text evidence="8">The sequence shown here is derived from an EMBL/GenBank/DDBJ whole genome shotgun (WGS) entry which is preliminary data.</text>
</comment>
<proteinExistence type="predicted"/>
<feature type="transmembrane region" description="Helical" evidence="6">
    <location>
        <begin position="29"/>
        <end position="51"/>
    </location>
</feature>
<dbReference type="PANTHER" id="PTHR48020:SF12">
    <property type="entry name" value="PROTON MYO-INOSITOL COTRANSPORTER"/>
    <property type="match status" value="1"/>
</dbReference>
<keyword evidence="9" id="KW-1185">Reference proteome</keyword>
<keyword evidence="2" id="KW-0813">Transport</keyword>
<dbReference type="InterPro" id="IPR005828">
    <property type="entry name" value="MFS_sugar_transport-like"/>
</dbReference>
<evidence type="ECO:0000256" key="2">
    <source>
        <dbReference type="ARBA" id="ARBA00022448"/>
    </source>
</evidence>
<feature type="transmembrane region" description="Helical" evidence="6">
    <location>
        <begin position="180"/>
        <end position="201"/>
    </location>
</feature>
<evidence type="ECO:0000256" key="3">
    <source>
        <dbReference type="ARBA" id="ARBA00022692"/>
    </source>
</evidence>
<feature type="domain" description="Major facilitator superfamily (MFS) profile" evidence="7">
    <location>
        <begin position="1"/>
        <end position="308"/>
    </location>
</feature>
<dbReference type="InterPro" id="IPR036259">
    <property type="entry name" value="MFS_trans_sf"/>
</dbReference>
<dbReference type="EMBL" id="CAUYUJ010020138">
    <property type="protein sequence ID" value="CAK0896074.1"/>
    <property type="molecule type" value="Genomic_DNA"/>
</dbReference>
<feature type="transmembrane region" description="Helical" evidence="6">
    <location>
        <begin position="283"/>
        <end position="301"/>
    </location>
</feature>
<dbReference type="Pfam" id="PF00083">
    <property type="entry name" value="Sugar_tr"/>
    <property type="match status" value="1"/>
</dbReference>
<evidence type="ECO:0000256" key="1">
    <source>
        <dbReference type="ARBA" id="ARBA00004141"/>
    </source>
</evidence>
<feature type="transmembrane region" description="Helical" evidence="6">
    <location>
        <begin position="116"/>
        <end position="137"/>
    </location>
</feature>
<name>A0ABN9X9A5_9DINO</name>
<dbReference type="InterPro" id="IPR020846">
    <property type="entry name" value="MFS_dom"/>
</dbReference>
<organism evidence="8 9">
    <name type="scientific">Prorocentrum cordatum</name>
    <dbReference type="NCBI Taxonomy" id="2364126"/>
    <lineage>
        <taxon>Eukaryota</taxon>
        <taxon>Sar</taxon>
        <taxon>Alveolata</taxon>
        <taxon>Dinophyceae</taxon>
        <taxon>Prorocentrales</taxon>
        <taxon>Prorocentraceae</taxon>
        <taxon>Prorocentrum</taxon>
    </lineage>
</organism>
<evidence type="ECO:0000256" key="6">
    <source>
        <dbReference type="SAM" id="Phobius"/>
    </source>
</evidence>
<feature type="transmembrane region" description="Helical" evidence="6">
    <location>
        <begin position="243"/>
        <end position="263"/>
    </location>
</feature>
<evidence type="ECO:0000256" key="4">
    <source>
        <dbReference type="ARBA" id="ARBA00022989"/>
    </source>
</evidence>
<keyword evidence="4 6" id="KW-1133">Transmembrane helix</keyword>
<evidence type="ECO:0000313" key="8">
    <source>
        <dbReference type="EMBL" id="CAK0896074.1"/>
    </source>
</evidence>
<sequence length="320" mass="35133">MEDAFCVVGMVVGFVLTLATWGDLHGWRYVLGFTGVPSLVMVIPISLGLVVESPRYLMMVGRKREAEKSLLVWVGHAEVEEVLAIWRAQERSLQEGPRRWSEVLCPATAAGGRRTVASIGCMMAQMVSGCGVIAYYSTEILEQDFDDKTATWISMWSLTGRILVNIYVVMHIDTIGRRLLLLLSAAGCSASYVYMSIAYAFDCSPYVRVAGFFLFQICFAIGLGPVPFVYVCEVVNTEVRSKVVALGFILSRLYAGIWIVSFTTLAGDDELGRVSPGILGGDAGVFLLFAILNGASFWFLYSAARETKGVQLEDMEQAFS</sequence>
<dbReference type="Proteomes" id="UP001189429">
    <property type="component" value="Unassembled WGS sequence"/>
</dbReference>
<keyword evidence="3 6" id="KW-0812">Transmembrane</keyword>
<dbReference type="PROSITE" id="PS50850">
    <property type="entry name" value="MFS"/>
    <property type="match status" value="1"/>
</dbReference>
<dbReference type="PANTHER" id="PTHR48020">
    <property type="entry name" value="PROTON MYO-INOSITOL COTRANSPORTER"/>
    <property type="match status" value="1"/>
</dbReference>
<accession>A0ABN9X9A5</accession>
<evidence type="ECO:0000259" key="7">
    <source>
        <dbReference type="PROSITE" id="PS50850"/>
    </source>
</evidence>
<feature type="transmembrane region" description="Helical" evidence="6">
    <location>
        <begin position="207"/>
        <end position="231"/>
    </location>
</feature>
<keyword evidence="5 6" id="KW-0472">Membrane</keyword>
<protein>
    <recommendedName>
        <fullName evidence="7">Major facilitator superfamily (MFS) profile domain-containing protein</fullName>
    </recommendedName>
</protein>
<gene>
    <name evidence="8" type="ORF">PCOR1329_LOCUS74649</name>
</gene>
<dbReference type="SUPFAM" id="SSF103473">
    <property type="entry name" value="MFS general substrate transporter"/>
    <property type="match status" value="1"/>
</dbReference>
<reference evidence="8" key="1">
    <citation type="submission" date="2023-10" db="EMBL/GenBank/DDBJ databases">
        <authorList>
            <person name="Chen Y."/>
            <person name="Shah S."/>
            <person name="Dougan E. K."/>
            <person name="Thang M."/>
            <person name="Chan C."/>
        </authorList>
    </citation>
    <scope>NUCLEOTIDE SEQUENCE [LARGE SCALE GENOMIC DNA]</scope>
</reference>
<dbReference type="InterPro" id="IPR050814">
    <property type="entry name" value="Myo-inositol_Transporter"/>
</dbReference>